<proteinExistence type="predicted"/>
<keyword evidence="4" id="KW-1185">Reference proteome</keyword>
<feature type="transmembrane region" description="Helical" evidence="2">
    <location>
        <begin position="152"/>
        <end position="171"/>
    </location>
</feature>
<reference evidence="3" key="1">
    <citation type="submission" date="2023-08" db="EMBL/GenBank/DDBJ databases">
        <authorList>
            <person name="Audoor S."/>
            <person name="Bilcke G."/>
        </authorList>
    </citation>
    <scope>NUCLEOTIDE SEQUENCE</scope>
</reference>
<evidence type="ECO:0000313" key="4">
    <source>
        <dbReference type="Proteomes" id="UP001295423"/>
    </source>
</evidence>
<dbReference type="AlphaFoldDB" id="A0AAD2CW97"/>
<protein>
    <submittedName>
        <fullName evidence="3">Uncharacterized protein</fullName>
    </submittedName>
</protein>
<accession>A0AAD2CW97</accession>
<evidence type="ECO:0000256" key="2">
    <source>
        <dbReference type="SAM" id="Phobius"/>
    </source>
</evidence>
<gene>
    <name evidence="3" type="ORF">CYCCA115_LOCUS9495</name>
</gene>
<dbReference type="Proteomes" id="UP001295423">
    <property type="component" value="Unassembled WGS sequence"/>
</dbReference>
<sequence length="791" mass="87869">MYFWSRNPENKGSEPHGLHNGHFKAAIQSPSIAYCDALFRNIPLTTGFVPLQWQNLMNFAIEKKPGDFRLSKMRTIQLMNSEAQANNKKAGRAAMQFAKAHSLIPDGQCGSRKRHQAIDLALSKQLVWDLLILQRRAAGWISNDAKSCFDRVVHWVAIVTMLLFGLTWHVLSSMFNMLSSATRRVCTGFGDSKRSFRPPSAVPFQGCWQGNGARPPICISVSSVLITMMEAMGYGFEGLSALESQLVTAQCFCFVDNTDVIEAGDTVHHSGEDICASVQAAATLWSGGIRATGGAINPEKSFWWLIDFEWDARNGQWRFCRKCSAAPEFDLKIPGLYGDIEPLRRLEPDDSERTLGVMLSPLENHNAQEAQLVSKAKAWAKQLWPHLLHKYDVLPLIRTTILKKLEYPMALTTLNAQQWQDIMSPVLQVCLLKSGVCRNFPRSVVFALVDYQGLGVPHPFGKQVYKHLEMILRHMSGGTKTGAYMDANLQAHQLETGSSTTSRRYAPSGSHSGTDSLQRPSSWWTCPLPSDVLRATVRPLSGSDWVLLTGTGLPTLPPSDPTPSILNAWQTSADLCTDYYGWVPDEIEVHGDEAALADALIQGRLRIISDGSYKNDLATAAVQLLPKGGTACIVIRCQTPGLPQDQSAYRSELIGLLAGIMAVDWLLQQWFPALSQRPGVKIACDGLSAIEMAFEDRPLSPTDAQFDLISSIREAISRSPVSWSPRHVYGHLHKSNLFDELTWWEKKNLEVDGMAVDFRKELEAAHQLIPPILGSSRNWQLFLWLTQSSLG</sequence>
<comment type="caution">
    <text evidence="3">The sequence shown here is derived from an EMBL/GenBank/DDBJ whole genome shotgun (WGS) entry which is preliminary data.</text>
</comment>
<name>A0AAD2CW97_9STRA</name>
<organism evidence="3 4">
    <name type="scientific">Cylindrotheca closterium</name>
    <dbReference type="NCBI Taxonomy" id="2856"/>
    <lineage>
        <taxon>Eukaryota</taxon>
        <taxon>Sar</taxon>
        <taxon>Stramenopiles</taxon>
        <taxon>Ochrophyta</taxon>
        <taxon>Bacillariophyta</taxon>
        <taxon>Bacillariophyceae</taxon>
        <taxon>Bacillariophycidae</taxon>
        <taxon>Bacillariales</taxon>
        <taxon>Bacillariaceae</taxon>
        <taxon>Cylindrotheca</taxon>
    </lineage>
</organism>
<evidence type="ECO:0000256" key="1">
    <source>
        <dbReference type="SAM" id="MobiDB-lite"/>
    </source>
</evidence>
<dbReference type="EMBL" id="CAKOGP040001369">
    <property type="protein sequence ID" value="CAJ1945349.1"/>
    <property type="molecule type" value="Genomic_DNA"/>
</dbReference>
<keyword evidence="2" id="KW-0472">Membrane</keyword>
<evidence type="ECO:0000313" key="3">
    <source>
        <dbReference type="EMBL" id="CAJ1945349.1"/>
    </source>
</evidence>
<feature type="region of interest" description="Disordered" evidence="1">
    <location>
        <begin position="496"/>
        <end position="520"/>
    </location>
</feature>
<keyword evidence="2" id="KW-1133">Transmembrane helix</keyword>
<keyword evidence="2" id="KW-0812">Transmembrane</keyword>